<dbReference type="Proteomes" id="UP000516173">
    <property type="component" value="Chromosome"/>
</dbReference>
<sequence>MATRFSGIPGYVPSGPIADHIEELAGFGLPLSSIARDAGCTPECVESILRRMWKTTRIRQATAIKAVTFHPNERQEIVLAIGAVRRLQALHAIGWTWQALSAHTPGISASLLSQMARPGADRIIMSWTAWRTVHDAYEKLSGTPGTQGRAKHARLAAERRKWPAPLDWEDLDIDDPRVTAVRSGPPKVTQWTVAEDRRERAQVLSEEGASVEQIAERLGVTPRQVERYLAEAKREDSAA</sequence>
<evidence type="ECO:0000313" key="1">
    <source>
        <dbReference type="EMBL" id="BCK58340.1"/>
    </source>
</evidence>
<dbReference type="KEGG" id="nwl:NWFMUON74_61120"/>
<dbReference type="EMBL" id="AP023396">
    <property type="protein sequence ID" value="BCK58340.1"/>
    <property type="molecule type" value="Genomic_DNA"/>
</dbReference>
<dbReference type="AlphaFoldDB" id="A0A7G1KT48"/>
<name>A0A7G1KT48_9NOCA</name>
<gene>
    <name evidence="1" type="ORF">NWFMUON74_61120</name>
</gene>
<dbReference type="Gene3D" id="1.10.10.60">
    <property type="entry name" value="Homeodomain-like"/>
    <property type="match status" value="1"/>
</dbReference>
<proteinExistence type="predicted"/>
<keyword evidence="2" id="KW-1185">Reference proteome</keyword>
<evidence type="ECO:0000313" key="2">
    <source>
        <dbReference type="Proteomes" id="UP000516173"/>
    </source>
</evidence>
<accession>A0A7G1KT48</accession>
<dbReference type="Pfam" id="PF13384">
    <property type="entry name" value="HTH_23"/>
    <property type="match status" value="1"/>
</dbReference>
<organism evidence="1 2">
    <name type="scientific">Nocardia wallacei</name>
    <dbReference type="NCBI Taxonomy" id="480035"/>
    <lineage>
        <taxon>Bacteria</taxon>
        <taxon>Bacillati</taxon>
        <taxon>Actinomycetota</taxon>
        <taxon>Actinomycetes</taxon>
        <taxon>Mycobacteriales</taxon>
        <taxon>Nocardiaceae</taxon>
        <taxon>Nocardia</taxon>
    </lineage>
</organism>
<reference evidence="1 2" key="1">
    <citation type="submission" date="2020-08" db="EMBL/GenBank/DDBJ databases">
        <title>Genome Sequencing of Nocardia wallacei strain FMUON74 and assembly.</title>
        <authorList>
            <person name="Toyokawa M."/>
            <person name="Uesaka K."/>
        </authorList>
    </citation>
    <scope>NUCLEOTIDE SEQUENCE [LARGE SCALE GENOMIC DNA]</scope>
    <source>
        <strain evidence="1 2">FMUON74</strain>
    </source>
</reference>
<protein>
    <submittedName>
        <fullName evidence="1">Uncharacterized protein</fullName>
    </submittedName>
</protein>